<comment type="caution">
    <text evidence="4">The sequence shown here is derived from an EMBL/GenBank/DDBJ whole genome shotgun (WGS) entry which is preliminary data.</text>
</comment>
<feature type="signal peptide" evidence="2">
    <location>
        <begin position="1"/>
        <end position="44"/>
    </location>
</feature>
<proteinExistence type="predicted"/>
<accession>A0ABN0W0U8</accession>
<dbReference type="Proteomes" id="UP001501822">
    <property type="component" value="Unassembled WGS sequence"/>
</dbReference>
<gene>
    <name evidence="4" type="ORF">GCM10010151_10000</name>
</gene>
<feature type="chain" id="PRO_5047317871" description="DUF6973 domain-containing protein" evidence="2">
    <location>
        <begin position="45"/>
        <end position="259"/>
    </location>
</feature>
<feature type="compositionally biased region" description="Low complexity" evidence="1">
    <location>
        <begin position="62"/>
        <end position="73"/>
    </location>
</feature>
<feature type="region of interest" description="Disordered" evidence="1">
    <location>
        <begin position="41"/>
        <end position="77"/>
    </location>
</feature>
<evidence type="ECO:0000313" key="4">
    <source>
        <dbReference type="EMBL" id="GAA0322193.1"/>
    </source>
</evidence>
<dbReference type="Pfam" id="PF22322">
    <property type="entry name" value="DUF6973"/>
    <property type="match status" value="1"/>
</dbReference>
<reference evidence="4 5" key="1">
    <citation type="journal article" date="2019" name="Int. J. Syst. Evol. Microbiol.">
        <title>The Global Catalogue of Microorganisms (GCM) 10K type strain sequencing project: providing services to taxonomists for standard genome sequencing and annotation.</title>
        <authorList>
            <consortium name="The Broad Institute Genomics Platform"/>
            <consortium name="The Broad Institute Genome Sequencing Center for Infectious Disease"/>
            <person name="Wu L."/>
            <person name="Ma J."/>
        </authorList>
    </citation>
    <scope>NUCLEOTIDE SEQUENCE [LARGE SCALE GENOMIC DNA]</scope>
    <source>
        <strain evidence="4 5">JCM 3146</strain>
    </source>
</reference>
<protein>
    <recommendedName>
        <fullName evidence="3">DUF6973 domain-containing protein</fullName>
    </recommendedName>
</protein>
<name>A0ABN0W0U8_9ACTN</name>
<dbReference type="InterPro" id="IPR054246">
    <property type="entry name" value="DUF6973"/>
</dbReference>
<sequence length="259" mass="27942">MRHPSARIARPHANPWRAILTLALVIAATIATSTVAVWTTPAHADPTSPGGDTGSAQTTVEGTADGTDAADADPSPGYKNFIQRGWDTYTAMTPPEKAVCDENKAQCIVAGRPYSFAYNNAAQVAGVTEQKQDDKADAARHCVWQLGLTTWFGADYAKKWGDAHEQNSDEPRTHAMDLHNNIVARSMAGDPTLVGLADLYKKTKALDSYDRTNDRILQLCRDAIAQAVQVTYTPASSPDLAHQVTPDPADTFVYFTANP</sequence>
<feature type="domain" description="DUF6973" evidence="3">
    <location>
        <begin position="106"/>
        <end position="188"/>
    </location>
</feature>
<evidence type="ECO:0000313" key="5">
    <source>
        <dbReference type="Proteomes" id="UP001501822"/>
    </source>
</evidence>
<dbReference type="RefSeq" id="WP_252799553.1">
    <property type="nucleotide sequence ID" value="NZ_BAAABM010000007.1"/>
</dbReference>
<evidence type="ECO:0000259" key="3">
    <source>
        <dbReference type="Pfam" id="PF22322"/>
    </source>
</evidence>
<keyword evidence="5" id="KW-1185">Reference proteome</keyword>
<organism evidence="4 5">
    <name type="scientific">Actinoallomurus spadix</name>
    <dbReference type="NCBI Taxonomy" id="79912"/>
    <lineage>
        <taxon>Bacteria</taxon>
        <taxon>Bacillati</taxon>
        <taxon>Actinomycetota</taxon>
        <taxon>Actinomycetes</taxon>
        <taxon>Streptosporangiales</taxon>
        <taxon>Thermomonosporaceae</taxon>
        <taxon>Actinoallomurus</taxon>
    </lineage>
</organism>
<evidence type="ECO:0000256" key="1">
    <source>
        <dbReference type="SAM" id="MobiDB-lite"/>
    </source>
</evidence>
<evidence type="ECO:0000256" key="2">
    <source>
        <dbReference type="SAM" id="SignalP"/>
    </source>
</evidence>
<dbReference type="EMBL" id="BAAABM010000007">
    <property type="protein sequence ID" value="GAA0322193.1"/>
    <property type="molecule type" value="Genomic_DNA"/>
</dbReference>
<keyword evidence="2" id="KW-0732">Signal</keyword>